<organism evidence="5 6">
    <name type="scientific">Zasmidium cellare</name>
    <name type="common">Wine cellar mold</name>
    <name type="synonym">Racodium cellare</name>
    <dbReference type="NCBI Taxonomy" id="395010"/>
    <lineage>
        <taxon>Eukaryota</taxon>
        <taxon>Fungi</taxon>
        <taxon>Dikarya</taxon>
        <taxon>Ascomycota</taxon>
        <taxon>Pezizomycotina</taxon>
        <taxon>Dothideomycetes</taxon>
        <taxon>Dothideomycetidae</taxon>
        <taxon>Mycosphaerellales</taxon>
        <taxon>Mycosphaerellaceae</taxon>
        <taxon>Zasmidium</taxon>
    </lineage>
</organism>
<evidence type="ECO:0000313" key="5">
    <source>
        <dbReference type="EMBL" id="KAK4496077.1"/>
    </source>
</evidence>
<dbReference type="NCBIfam" id="TIGR00059">
    <property type="entry name" value="L17"/>
    <property type="match status" value="1"/>
</dbReference>
<dbReference type="InterPro" id="IPR047859">
    <property type="entry name" value="Ribosomal_bL17_CS"/>
</dbReference>
<keyword evidence="6" id="KW-1185">Reference proteome</keyword>
<name>A0ABR0E3S2_ZASCE</name>
<comment type="similarity">
    <text evidence="1 4">Belongs to the bacterial ribosomal protein bL17 family.</text>
</comment>
<dbReference type="SUPFAM" id="SSF64263">
    <property type="entry name" value="Prokaryotic ribosomal protein L17"/>
    <property type="match status" value="1"/>
</dbReference>
<dbReference type="PROSITE" id="PS01167">
    <property type="entry name" value="RIBOSOMAL_L17"/>
    <property type="match status" value="1"/>
</dbReference>
<evidence type="ECO:0000256" key="4">
    <source>
        <dbReference type="RuleBase" id="RU000660"/>
    </source>
</evidence>
<dbReference type="Gene3D" id="3.90.1030.10">
    <property type="entry name" value="Ribosomal protein L17"/>
    <property type="match status" value="1"/>
</dbReference>
<sequence length="205" mass="23718">MAGGLVKYRHLSRKSSHRKALLKNLVTSLVEHESITTTWHKAKEAQRMAEKLITLAKKDTNASRSRAQTFLFHPFRHFPKLFGSLRDRYANRPGGYTRVLRIEPEKEDQAASAILELVDGPKDMRLALTARTIAHAKRKAEEQEREFEMNDMTAHNVMKVTRFRQGGEKDLDAMVEKFERMLDEGDEGVTVVKKRRVYPELQQSR</sequence>
<reference evidence="5 6" key="1">
    <citation type="journal article" date="2023" name="G3 (Bethesda)">
        <title>A chromosome-level genome assembly of Zasmidium syzygii isolated from banana leaves.</title>
        <authorList>
            <person name="van Westerhoven A.C."/>
            <person name="Mehrabi R."/>
            <person name="Talebi R."/>
            <person name="Steentjes M.B.F."/>
            <person name="Corcolon B."/>
            <person name="Chong P.A."/>
            <person name="Kema G.H.J."/>
            <person name="Seidl M.F."/>
        </authorList>
    </citation>
    <scope>NUCLEOTIDE SEQUENCE [LARGE SCALE GENOMIC DNA]</scope>
    <source>
        <strain evidence="5 6">P124</strain>
    </source>
</reference>
<dbReference type="PANTHER" id="PTHR14413">
    <property type="entry name" value="RIBOSOMAL PROTEIN L17"/>
    <property type="match status" value="1"/>
</dbReference>
<evidence type="ECO:0008006" key="7">
    <source>
        <dbReference type="Google" id="ProtNLM"/>
    </source>
</evidence>
<comment type="caution">
    <text evidence="5">The sequence shown here is derived from an EMBL/GenBank/DDBJ whole genome shotgun (WGS) entry which is preliminary data.</text>
</comment>
<protein>
    <recommendedName>
        <fullName evidence="7">Ribosomal protein L17</fullName>
    </recommendedName>
</protein>
<evidence type="ECO:0000256" key="1">
    <source>
        <dbReference type="ARBA" id="ARBA00008777"/>
    </source>
</evidence>
<dbReference type="PANTHER" id="PTHR14413:SF16">
    <property type="entry name" value="LARGE RIBOSOMAL SUBUNIT PROTEIN BL17M"/>
    <property type="match status" value="1"/>
</dbReference>
<keyword evidence="2 4" id="KW-0689">Ribosomal protein</keyword>
<keyword evidence="3 4" id="KW-0687">Ribonucleoprotein</keyword>
<gene>
    <name evidence="5" type="ORF">PRZ48_012056</name>
</gene>
<dbReference type="Pfam" id="PF01196">
    <property type="entry name" value="Ribosomal_L17"/>
    <property type="match status" value="1"/>
</dbReference>
<dbReference type="Proteomes" id="UP001305779">
    <property type="component" value="Unassembled WGS sequence"/>
</dbReference>
<dbReference type="EMBL" id="JAXOVC010000010">
    <property type="protein sequence ID" value="KAK4496077.1"/>
    <property type="molecule type" value="Genomic_DNA"/>
</dbReference>
<evidence type="ECO:0000256" key="3">
    <source>
        <dbReference type="ARBA" id="ARBA00023274"/>
    </source>
</evidence>
<dbReference type="InterPro" id="IPR036373">
    <property type="entry name" value="Ribosomal_bL17_sf"/>
</dbReference>
<proteinExistence type="inferred from homology"/>
<accession>A0ABR0E3S2</accession>
<evidence type="ECO:0000256" key="2">
    <source>
        <dbReference type="ARBA" id="ARBA00022980"/>
    </source>
</evidence>
<evidence type="ECO:0000313" key="6">
    <source>
        <dbReference type="Proteomes" id="UP001305779"/>
    </source>
</evidence>
<dbReference type="InterPro" id="IPR000456">
    <property type="entry name" value="Ribosomal_bL17"/>
</dbReference>